<sequence>MGLLTSRSAGNTAAWSSLAFLGYGAPGLWGALLADLLELELLELPGLCGSLLADLLELQLLGAAWPSWVMVLLSSRSAGNTAAWSSLAFLGYGAPWLWGSLVTGCLTSRSTEGHRGLGSLENQGMDLASSVSCF</sequence>
<comment type="caution">
    <text evidence="1">The sequence shown here is derived from an EMBL/GenBank/DDBJ whole genome shotgun (WGS) entry which is preliminary data.</text>
</comment>
<protein>
    <submittedName>
        <fullName evidence="1">Uncharacterized protein</fullName>
    </submittedName>
</protein>
<evidence type="ECO:0000313" key="2">
    <source>
        <dbReference type="Proteomes" id="UP001066276"/>
    </source>
</evidence>
<accession>A0AAV7V883</accession>
<evidence type="ECO:0000313" key="1">
    <source>
        <dbReference type="EMBL" id="KAJ1196298.1"/>
    </source>
</evidence>
<gene>
    <name evidence="1" type="ORF">NDU88_000169</name>
</gene>
<dbReference type="EMBL" id="JANPWB010000003">
    <property type="protein sequence ID" value="KAJ1196298.1"/>
    <property type="molecule type" value="Genomic_DNA"/>
</dbReference>
<organism evidence="1 2">
    <name type="scientific">Pleurodeles waltl</name>
    <name type="common">Iberian ribbed newt</name>
    <dbReference type="NCBI Taxonomy" id="8319"/>
    <lineage>
        <taxon>Eukaryota</taxon>
        <taxon>Metazoa</taxon>
        <taxon>Chordata</taxon>
        <taxon>Craniata</taxon>
        <taxon>Vertebrata</taxon>
        <taxon>Euteleostomi</taxon>
        <taxon>Amphibia</taxon>
        <taxon>Batrachia</taxon>
        <taxon>Caudata</taxon>
        <taxon>Salamandroidea</taxon>
        <taxon>Salamandridae</taxon>
        <taxon>Pleurodelinae</taxon>
        <taxon>Pleurodeles</taxon>
    </lineage>
</organism>
<dbReference type="Proteomes" id="UP001066276">
    <property type="component" value="Chromosome 2_1"/>
</dbReference>
<reference evidence="1" key="1">
    <citation type="journal article" date="2022" name="bioRxiv">
        <title>Sequencing and chromosome-scale assembly of the giantPleurodeles waltlgenome.</title>
        <authorList>
            <person name="Brown T."/>
            <person name="Elewa A."/>
            <person name="Iarovenko S."/>
            <person name="Subramanian E."/>
            <person name="Araus A.J."/>
            <person name="Petzold A."/>
            <person name="Susuki M."/>
            <person name="Suzuki K.-i.T."/>
            <person name="Hayashi T."/>
            <person name="Toyoda A."/>
            <person name="Oliveira C."/>
            <person name="Osipova E."/>
            <person name="Leigh N.D."/>
            <person name="Simon A."/>
            <person name="Yun M.H."/>
        </authorList>
    </citation>
    <scope>NUCLEOTIDE SEQUENCE</scope>
    <source>
        <strain evidence="1">20211129_DDA</strain>
        <tissue evidence="1">Liver</tissue>
    </source>
</reference>
<proteinExistence type="predicted"/>
<name>A0AAV7V883_PLEWA</name>
<dbReference type="AlphaFoldDB" id="A0AAV7V883"/>
<keyword evidence="2" id="KW-1185">Reference proteome</keyword>